<protein>
    <recommendedName>
        <fullName evidence="3">Helix-turn-helix protein</fullName>
    </recommendedName>
</protein>
<evidence type="ECO:0008006" key="3">
    <source>
        <dbReference type="Google" id="ProtNLM"/>
    </source>
</evidence>
<gene>
    <name evidence="1" type="ORF">FHX68_2817</name>
</gene>
<dbReference type="AlphaFoldDB" id="A0A4Y3UTA5"/>
<sequence>MSDIETDPLIPLSEAARRLGLTPSAAHKRVLRTGELHPRVTRVHRIGTRLYVSEFEIQDIEDRP</sequence>
<name>A0A4Y3UTA5_9MICO</name>
<dbReference type="RefSeq" id="WP_141381263.1">
    <property type="nucleotide sequence ID" value="NZ_BJNA01000058.1"/>
</dbReference>
<dbReference type="EMBL" id="VFPS01000006">
    <property type="protein sequence ID" value="TQM90963.1"/>
    <property type="molecule type" value="Genomic_DNA"/>
</dbReference>
<evidence type="ECO:0000313" key="2">
    <source>
        <dbReference type="Proteomes" id="UP000319804"/>
    </source>
</evidence>
<dbReference type="Proteomes" id="UP000319804">
    <property type="component" value="Unassembled WGS sequence"/>
</dbReference>
<accession>A0A4Y3UTA5</accession>
<evidence type="ECO:0000313" key="1">
    <source>
        <dbReference type="EMBL" id="TQM90963.1"/>
    </source>
</evidence>
<keyword evidence="2" id="KW-1185">Reference proteome</keyword>
<comment type="caution">
    <text evidence="1">The sequence shown here is derived from an EMBL/GenBank/DDBJ whole genome shotgun (WGS) entry which is preliminary data.</text>
</comment>
<proteinExistence type="predicted"/>
<organism evidence="1 2">
    <name type="scientific">Microbacterium lacticum</name>
    <dbReference type="NCBI Taxonomy" id="33885"/>
    <lineage>
        <taxon>Bacteria</taxon>
        <taxon>Bacillati</taxon>
        <taxon>Actinomycetota</taxon>
        <taxon>Actinomycetes</taxon>
        <taxon>Micrococcales</taxon>
        <taxon>Microbacteriaceae</taxon>
        <taxon>Microbacterium</taxon>
    </lineage>
</organism>
<reference evidence="1 2" key="1">
    <citation type="submission" date="2019-06" db="EMBL/GenBank/DDBJ databases">
        <title>Sequencing the genomes of 1000 actinobacteria strains.</title>
        <authorList>
            <person name="Klenk H.-P."/>
        </authorList>
    </citation>
    <scope>NUCLEOTIDE SEQUENCE [LARGE SCALE GENOMIC DNA]</scope>
    <source>
        <strain evidence="1 2">DSM 20427</strain>
    </source>
</reference>